<evidence type="ECO:0000256" key="10">
    <source>
        <dbReference type="ARBA" id="ARBA00022723"/>
    </source>
</evidence>
<feature type="binding site" evidence="19">
    <location>
        <position position="230"/>
    </location>
    <ligand>
        <name>ATP</name>
        <dbReference type="ChEBI" id="CHEBI:30616"/>
    </ligand>
</feature>
<evidence type="ECO:0000256" key="17">
    <source>
        <dbReference type="ARBA" id="ARBA00048679"/>
    </source>
</evidence>
<dbReference type="Pfam" id="PF01163">
    <property type="entry name" value="RIO1"/>
    <property type="match status" value="1"/>
</dbReference>
<accession>A0A1U7LUJ2</accession>
<dbReference type="InterPro" id="IPR017407">
    <property type="entry name" value="Ser/Thr_kinase_Rio1"/>
</dbReference>
<dbReference type="SMART" id="SM00090">
    <property type="entry name" value="RIO"/>
    <property type="match status" value="1"/>
</dbReference>
<dbReference type="GO" id="GO:0005737">
    <property type="term" value="C:cytoplasm"/>
    <property type="evidence" value="ECO:0007669"/>
    <property type="project" value="UniProtKB-SubCell"/>
</dbReference>
<dbReference type="SUPFAM" id="SSF56112">
    <property type="entry name" value="Protein kinase-like (PK-like)"/>
    <property type="match status" value="1"/>
</dbReference>
<evidence type="ECO:0000256" key="8">
    <source>
        <dbReference type="ARBA" id="ARBA00022527"/>
    </source>
</evidence>
<comment type="cofactor">
    <cofactor evidence="1 20">
        <name>Mg(2+)</name>
        <dbReference type="ChEBI" id="CHEBI:18420"/>
    </cofactor>
</comment>
<dbReference type="InterPro" id="IPR018934">
    <property type="entry name" value="RIO_dom"/>
</dbReference>
<keyword evidence="24" id="KW-1185">Reference proteome</keyword>
<dbReference type="EC" id="2.7.11.1" evidence="4"/>
<evidence type="ECO:0000256" key="14">
    <source>
        <dbReference type="ARBA" id="ARBA00022840"/>
    </source>
</evidence>
<feature type="binding site" evidence="19">
    <location>
        <position position="158"/>
    </location>
    <ligand>
        <name>ATP</name>
        <dbReference type="ChEBI" id="CHEBI:30616"/>
    </ligand>
</feature>
<comment type="catalytic activity">
    <reaction evidence="17">
        <text>L-seryl-[protein] + ATP = O-phospho-L-seryl-[protein] + ADP + H(+)</text>
        <dbReference type="Rhea" id="RHEA:17989"/>
        <dbReference type="Rhea" id="RHEA-COMP:9863"/>
        <dbReference type="Rhea" id="RHEA-COMP:11604"/>
        <dbReference type="ChEBI" id="CHEBI:15378"/>
        <dbReference type="ChEBI" id="CHEBI:29999"/>
        <dbReference type="ChEBI" id="CHEBI:30616"/>
        <dbReference type="ChEBI" id="CHEBI:83421"/>
        <dbReference type="ChEBI" id="CHEBI:456216"/>
        <dbReference type="EC" id="2.7.11.1"/>
    </reaction>
</comment>
<gene>
    <name evidence="23" type="ORF">NEOLI_000392</name>
</gene>
<comment type="similarity">
    <text evidence="3">Belongs to the protein kinase superfamily. RIO-type Ser/Thr kinase family.</text>
</comment>
<keyword evidence="10" id="KW-0479">Metal-binding</keyword>
<comment type="subcellular location">
    <subcellularLocation>
        <location evidence="2">Cytoplasm</location>
    </subcellularLocation>
</comment>
<dbReference type="PIRSF" id="PIRSF038147">
    <property type="entry name" value="Ser/Thr_PK_RIO1"/>
    <property type="match status" value="1"/>
</dbReference>
<evidence type="ECO:0000256" key="16">
    <source>
        <dbReference type="ARBA" id="ARBA00047899"/>
    </source>
</evidence>
<proteinExistence type="inferred from homology"/>
<dbReference type="AlphaFoldDB" id="A0A1U7LUJ2"/>
<keyword evidence="8" id="KW-0723">Serine/threonine-protein kinase</keyword>
<dbReference type="OrthoDB" id="431497at2759"/>
<keyword evidence="6" id="KW-0963">Cytoplasm</keyword>
<dbReference type="Gene3D" id="1.10.510.10">
    <property type="entry name" value="Transferase(Phosphotransferase) domain 1"/>
    <property type="match status" value="1"/>
</dbReference>
<evidence type="ECO:0000256" key="1">
    <source>
        <dbReference type="ARBA" id="ARBA00001946"/>
    </source>
</evidence>
<evidence type="ECO:0000256" key="18">
    <source>
        <dbReference type="ARBA" id="ARBA00068838"/>
    </source>
</evidence>
<evidence type="ECO:0000256" key="20">
    <source>
        <dbReference type="PIRSR" id="PIRSR038147-3"/>
    </source>
</evidence>
<evidence type="ECO:0000259" key="22">
    <source>
        <dbReference type="SMART" id="SM00090"/>
    </source>
</evidence>
<evidence type="ECO:0000256" key="2">
    <source>
        <dbReference type="ARBA" id="ARBA00004496"/>
    </source>
</evidence>
<keyword evidence="12 23" id="KW-0418">Kinase</keyword>
<dbReference type="GO" id="GO:0004674">
    <property type="term" value="F:protein serine/threonine kinase activity"/>
    <property type="evidence" value="ECO:0007669"/>
    <property type="project" value="UniProtKB-KW"/>
</dbReference>
<evidence type="ECO:0000256" key="7">
    <source>
        <dbReference type="ARBA" id="ARBA00022517"/>
    </source>
</evidence>
<feature type="binding site" evidence="19">
    <location>
        <position position="228"/>
    </location>
    <ligand>
        <name>ATP</name>
        <dbReference type="ChEBI" id="CHEBI:30616"/>
    </ligand>
</feature>
<evidence type="ECO:0000256" key="12">
    <source>
        <dbReference type="ARBA" id="ARBA00022777"/>
    </source>
</evidence>
<evidence type="ECO:0000313" key="23">
    <source>
        <dbReference type="EMBL" id="OLL26314.1"/>
    </source>
</evidence>
<dbReference type="OMA" id="HPMSLDF"/>
<dbReference type="PANTHER" id="PTHR45723">
    <property type="entry name" value="SERINE/THREONINE-PROTEIN KINASE RIO1"/>
    <property type="match status" value="1"/>
</dbReference>
<organism evidence="23 24">
    <name type="scientific">Neolecta irregularis (strain DAH-3)</name>
    <dbReference type="NCBI Taxonomy" id="1198029"/>
    <lineage>
        <taxon>Eukaryota</taxon>
        <taxon>Fungi</taxon>
        <taxon>Dikarya</taxon>
        <taxon>Ascomycota</taxon>
        <taxon>Taphrinomycotina</taxon>
        <taxon>Neolectales</taxon>
        <taxon>Neolectaceae</taxon>
        <taxon>Neolecta</taxon>
    </lineage>
</organism>
<evidence type="ECO:0000256" key="4">
    <source>
        <dbReference type="ARBA" id="ARBA00012513"/>
    </source>
</evidence>
<dbReference type="CDD" id="cd05147">
    <property type="entry name" value="RIO1_euk"/>
    <property type="match status" value="1"/>
</dbReference>
<keyword evidence="11 19" id="KW-0547">Nucleotide-binding</keyword>
<dbReference type="Proteomes" id="UP000186594">
    <property type="component" value="Unassembled WGS sequence"/>
</dbReference>
<evidence type="ECO:0000256" key="11">
    <source>
        <dbReference type="ARBA" id="ARBA00022741"/>
    </source>
</evidence>
<protein>
    <recommendedName>
        <fullName evidence="5">Serine/threonine-protein kinase RIO1</fullName>
        <ecNumber evidence="4">2.7.11.1</ecNumber>
    </recommendedName>
    <alternativeName>
        <fullName evidence="18">Serine/threonine-protein kinase rio1</fullName>
    </alternativeName>
</protein>
<evidence type="ECO:0000256" key="15">
    <source>
        <dbReference type="ARBA" id="ARBA00022842"/>
    </source>
</evidence>
<comment type="caution">
    <text evidence="23">The sequence shown here is derived from an EMBL/GenBank/DDBJ whole genome shotgun (WGS) entry which is preliminary data.</text>
</comment>
<dbReference type="Gene3D" id="3.30.200.20">
    <property type="entry name" value="Phosphorylase Kinase, domain 1"/>
    <property type="match status" value="1"/>
</dbReference>
<evidence type="ECO:0000256" key="6">
    <source>
        <dbReference type="ARBA" id="ARBA00022490"/>
    </source>
</evidence>
<evidence type="ECO:0000256" key="13">
    <source>
        <dbReference type="ARBA" id="ARBA00022801"/>
    </source>
</evidence>
<feature type="domain" description="RIO kinase" evidence="22">
    <location>
        <begin position="101"/>
        <end position="326"/>
    </location>
</feature>
<dbReference type="GO" id="GO:0046872">
    <property type="term" value="F:metal ion binding"/>
    <property type="evidence" value="ECO:0007669"/>
    <property type="project" value="UniProtKB-KW"/>
</dbReference>
<dbReference type="GO" id="GO:0005524">
    <property type="term" value="F:ATP binding"/>
    <property type="evidence" value="ECO:0007669"/>
    <property type="project" value="UniProtKB-KW"/>
</dbReference>
<keyword evidence="14 19" id="KW-0067">ATP-binding</keyword>
<dbReference type="InterPro" id="IPR051272">
    <property type="entry name" value="RIO-type_Ser/Thr_kinase"/>
</dbReference>
<feature type="binding site" evidence="20">
    <location>
        <position position="268"/>
    </location>
    <ligand>
        <name>Mg(2+)</name>
        <dbReference type="ChEBI" id="CHEBI:18420"/>
    </ligand>
</feature>
<dbReference type="FunFam" id="3.30.200.20:FF:000148">
    <property type="entry name" value="Serine/threonine-protein kinase RIO1"/>
    <property type="match status" value="1"/>
</dbReference>
<dbReference type="InterPro" id="IPR011009">
    <property type="entry name" value="Kinase-like_dom_sf"/>
</dbReference>
<keyword evidence="9" id="KW-0808">Transferase</keyword>
<feature type="compositionally biased region" description="Acidic residues" evidence="21">
    <location>
        <begin position="403"/>
        <end position="425"/>
    </location>
</feature>
<dbReference type="GO" id="GO:0016787">
    <property type="term" value="F:hydrolase activity"/>
    <property type="evidence" value="ECO:0007669"/>
    <property type="project" value="UniProtKB-KW"/>
</dbReference>
<reference evidence="23 24" key="1">
    <citation type="submission" date="2016-04" db="EMBL/GenBank/DDBJ databases">
        <title>Evolutionary innovation and constraint leading to complex multicellularity in the Ascomycota.</title>
        <authorList>
            <person name="Cisse O."/>
            <person name="Nguyen A."/>
            <person name="Hewitt D.A."/>
            <person name="Jedd G."/>
            <person name="Stajich J.E."/>
        </authorList>
    </citation>
    <scope>NUCLEOTIDE SEQUENCE [LARGE SCALE GENOMIC DNA]</scope>
    <source>
        <strain evidence="23 24">DAH-3</strain>
    </source>
</reference>
<keyword evidence="7" id="KW-0690">Ribosome biogenesis</keyword>
<dbReference type="STRING" id="1198029.A0A1U7LUJ2"/>
<comment type="catalytic activity">
    <reaction evidence="16">
        <text>L-threonyl-[protein] + ATP = O-phospho-L-threonyl-[protein] + ADP + H(+)</text>
        <dbReference type="Rhea" id="RHEA:46608"/>
        <dbReference type="Rhea" id="RHEA-COMP:11060"/>
        <dbReference type="Rhea" id="RHEA-COMP:11605"/>
        <dbReference type="ChEBI" id="CHEBI:15378"/>
        <dbReference type="ChEBI" id="CHEBI:30013"/>
        <dbReference type="ChEBI" id="CHEBI:30616"/>
        <dbReference type="ChEBI" id="CHEBI:61977"/>
        <dbReference type="ChEBI" id="CHEBI:456216"/>
        <dbReference type="EC" id="2.7.11.1"/>
    </reaction>
</comment>
<feature type="compositionally biased region" description="Basic and acidic residues" evidence="21">
    <location>
        <begin position="426"/>
        <end position="437"/>
    </location>
</feature>
<dbReference type="InterPro" id="IPR000687">
    <property type="entry name" value="RIO_kinase"/>
</dbReference>
<dbReference type="EMBL" id="LXFE01000206">
    <property type="protein sequence ID" value="OLL26314.1"/>
    <property type="molecule type" value="Genomic_DNA"/>
</dbReference>
<keyword evidence="13" id="KW-0378">Hydrolase</keyword>
<evidence type="ECO:0000256" key="3">
    <source>
        <dbReference type="ARBA" id="ARBA00009196"/>
    </source>
</evidence>
<feature type="compositionally biased region" description="Basic residues" evidence="21">
    <location>
        <begin position="452"/>
        <end position="473"/>
    </location>
</feature>
<feature type="region of interest" description="Disordered" evidence="21">
    <location>
        <begin position="397"/>
        <end position="473"/>
    </location>
</feature>
<feature type="binding site" evidence="20">
    <location>
        <position position="280"/>
    </location>
    <ligand>
        <name>Mg(2+)</name>
        <dbReference type="ChEBI" id="CHEBI:18420"/>
    </ligand>
</feature>
<evidence type="ECO:0000256" key="9">
    <source>
        <dbReference type="ARBA" id="ARBA00022679"/>
    </source>
</evidence>
<name>A0A1U7LUJ2_NEOID</name>
<sequence>MAIVEGAMQDSWSESEVLYSQEDSEDFLSDALNDADWDQESGDFTKTYNRNRKLLNENTPAFQIPRVNPQDASAHITSKNDSALAKFAGRINIGDSYGKKDRADRATSEQVLDPRTRMILFKMINRGDIFEIHGCISTGKEANVYHAVTELESHRAIKVYKTSILVFKDRDRYVSGEYRFRHGYSRKNPRKMVKVWAEKEMRNLKRLYAAGIPCPEPLVLRLHVLVMGFLGDGKGWAYPRLKDAVVPEQEYTQLYFNLLKYIRQIEYNILYNASKLYIIDVSQSVEHDHPRSFEFLRMDINNVSDYFSKKGVQTISERKIFEFVISAEGGTAVEEIEETLKKIKELPAIYDHEDEEYLRKAYIPQNLEQVIDVERDVEKVKRGEQNQLIYRDLIVERNNSSTSEDDSSEEDQSGEYLESESEDEETKAKRTAEEKAGKKQNKKKVKEDARERRKHKMPKSVKKRKIKNSRKSY</sequence>
<dbReference type="GO" id="GO:0042254">
    <property type="term" value="P:ribosome biogenesis"/>
    <property type="evidence" value="ECO:0007669"/>
    <property type="project" value="UniProtKB-KW"/>
</dbReference>
<keyword evidence="15" id="KW-0460">Magnesium</keyword>
<evidence type="ECO:0000256" key="5">
    <source>
        <dbReference type="ARBA" id="ARBA00016038"/>
    </source>
</evidence>
<evidence type="ECO:0000313" key="24">
    <source>
        <dbReference type="Proteomes" id="UP000186594"/>
    </source>
</evidence>
<evidence type="ECO:0000256" key="21">
    <source>
        <dbReference type="SAM" id="MobiDB-lite"/>
    </source>
</evidence>
<evidence type="ECO:0000256" key="19">
    <source>
        <dbReference type="PIRSR" id="PIRSR038147-2"/>
    </source>
</evidence>